<dbReference type="EMBL" id="DXCL01000029">
    <property type="protein sequence ID" value="HIZ03762.1"/>
    <property type="molecule type" value="Genomic_DNA"/>
</dbReference>
<evidence type="ECO:0000259" key="11">
    <source>
        <dbReference type="Pfam" id="PF08436"/>
    </source>
</evidence>
<dbReference type="SUPFAM" id="SSF51735">
    <property type="entry name" value="NAD(P)-binding Rossmann-fold domains"/>
    <property type="match status" value="1"/>
</dbReference>
<evidence type="ECO:0000259" key="12">
    <source>
        <dbReference type="Pfam" id="PF13288"/>
    </source>
</evidence>
<feature type="domain" description="DXP reductoisomerase C-terminal" evidence="12">
    <location>
        <begin position="256"/>
        <end position="372"/>
    </location>
</feature>
<feature type="binding site" evidence="9">
    <location>
        <position position="12"/>
    </location>
    <ligand>
        <name>NADPH</name>
        <dbReference type="ChEBI" id="CHEBI:57783"/>
    </ligand>
</feature>
<organism evidence="13 14">
    <name type="scientific">Candidatus Borkfalkia avistercoris</name>
    <dbReference type="NCBI Taxonomy" id="2838504"/>
    <lineage>
        <taxon>Bacteria</taxon>
        <taxon>Bacillati</taxon>
        <taxon>Bacillota</taxon>
        <taxon>Clostridia</taxon>
        <taxon>Christensenellales</taxon>
        <taxon>Christensenellaceae</taxon>
        <taxon>Candidatus Borkfalkia</taxon>
    </lineage>
</organism>
<feature type="binding site" evidence="9">
    <location>
        <position position="216"/>
    </location>
    <ligand>
        <name>1-deoxy-D-xylulose 5-phosphate</name>
        <dbReference type="ChEBI" id="CHEBI:57792"/>
    </ligand>
</feature>
<feature type="binding site" evidence="9">
    <location>
        <position position="212"/>
    </location>
    <ligand>
        <name>1-deoxy-D-xylulose 5-phosphate</name>
        <dbReference type="ChEBI" id="CHEBI:57792"/>
    </ligand>
</feature>
<evidence type="ECO:0000256" key="5">
    <source>
        <dbReference type="ARBA" id="ARBA00023002"/>
    </source>
</evidence>
<reference evidence="13" key="1">
    <citation type="journal article" date="2021" name="PeerJ">
        <title>Extensive microbial diversity within the chicken gut microbiome revealed by metagenomics and culture.</title>
        <authorList>
            <person name="Gilroy R."/>
            <person name="Ravi A."/>
            <person name="Getino M."/>
            <person name="Pursley I."/>
            <person name="Horton D.L."/>
            <person name="Alikhan N.F."/>
            <person name="Baker D."/>
            <person name="Gharbi K."/>
            <person name="Hall N."/>
            <person name="Watson M."/>
            <person name="Adriaenssens E.M."/>
            <person name="Foster-Nyarko E."/>
            <person name="Jarju S."/>
            <person name="Secka A."/>
            <person name="Antonio M."/>
            <person name="Oren A."/>
            <person name="Chaudhuri R.R."/>
            <person name="La Ragione R."/>
            <person name="Hildebrand F."/>
            <person name="Pallen M.J."/>
        </authorList>
    </citation>
    <scope>NUCLEOTIDE SEQUENCE</scope>
    <source>
        <strain evidence="13">CHK187-5294</strain>
    </source>
</reference>
<evidence type="ECO:0000256" key="3">
    <source>
        <dbReference type="ARBA" id="ARBA00022723"/>
    </source>
</evidence>
<dbReference type="InterPro" id="IPR036291">
    <property type="entry name" value="NAD(P)-bd_dom_sf"/>
</dbReference>
<feature type="domain" description="1-deoxy-D-xylulose 5-phosphate reductoisomerase N-terminal" evidence="10">
    <location>
        <begin position="5"/>
        <end position="127"/>
    </location>
</feature>
<evidence type="ECO:0000256" key="8">
    <source>
        <dbReference type="ARBA" id="ARBA00048543"/>
    </source>
</evidence>
<feature type="binding site" evidence="9">
    <location>
        <position position="119"/>
    </location>
    <ligand>
        <name>NADPH</name>
        <dbReference type="ChEBI" id="CHEBI:57783"/>
    </ligand>
</feature>
<keyword evidence="5 9" id="KW-0560">Oxidoreductase</keyword>
<dbReference type="InterPro" id="IPR026877">
    <property type="entry name" value="DXPR_C"/>
</dbReference>
<dbReference type="InterPro" id="IPR003821">
    <property type="entry name" value="DXP_reductoisomerase"/>
</dbReference>
<keyword evidence="3 9" id="KW-0479">Metal-binding</keyword>
<dbReference type="GO" id="GO:0070402">
    <property type="term" value="F:NADPH binding"/>
    <property type="evidence" value="ECO:0007669"/>
    <property type="project" value="InterPro"/>
</dbReference>
<feature type="binding site" evidence="9">
    <location>
        <position position="171"/>
    </location>
    <ligand>
        <name>1-deoxy-D-xylulose 5-phosphate</name>
        <dbReference type="ChEBI" id="CHEBI:57792"/>
    </ligand>
</feature>
<comment type="function">
    <text evidence="9">Catalyzes the NADPH-dependent rearrangement and reduction of 1-deoxy-D-xylulose-5-phosphate (DXP) to 2-C-methyl-D-erythritol 4-phosphate (MEP).</text>
</comment>
<feature type="binding site" evidence="9">
    <location>
        <position position="145"/>
    </location>
    <ligand>
        <name>Mn(2+)</name>
        <dbReference type="ChEBI" id="CHEBI:29035"/>
    </ligand>
</feature>
<feature type="binding site" evidence="9">
    <location>
        <position position="146"/>
    </location>
    <ligand>
        <name>1-deoxy-D-xylulose 5-phosphate</name>
        <dbReference type="ChEBI" id="CHEBI:57792"/>
    </ligand>
</feature>
<feature type="binding site" evidence="9">
    <location>
        <position position="147"/>
    </location>
    <ligand>
        <name>Mn(2+)</name>
        <dbReference type="ChEBI" id="CHEBI:29035"/>
    </ligand>
</feature>
<dbReference type="InterPro" id="IPR013644">
    <property type="entry name" value="DXP_reductoisomerase_C"/>
</dbReference>
<reference evidence="13" key="2">
    <citation type="submission" date="2021-04" db="EMBL/GenBank/DDBJ databases">
        <authorList>
            <person name="Gilroy R."/>
        </authorList>
    </citation>
    <scope>NUCLEOTIDE SEQUENCE</scope>
    <source>
        <strain evidence="13">CHK187-5294</strain>
    </source>
</reference>
<name>A0A9D2CZR5_9FIRM</name>
<proteinExistence type="inferred from homology"/>
<evidence type="ECO:0000313" key="14">
    <source>
        <dbReference type="Proteomes" id="UP000824132"/>
    </source>
</evidence>
<dbReference type="GO" id="GO:0030604">
    <property type="term" value="F:1-deoxy-D-xylulose-5-phosphate reductoisomerase activity"/>
    <property type="evidence" value="ECO:0007669"/>
    <property type="project" value="UniProtKB-UniRule"/>
</dbReference>
<protein>
    <recommendedName>
        <fullName evidence="9">1-deoxy-D-xylulose 5-phosphate reductoisomerase</fullName>
        <shortName evidence="9">DXP reductoisomerase</shortName>
        <ecNumber evidence="9">1.1.1.267</ecNumber>
    </recommendedName>
    <alternativeName>
        <fullName evidence="9">1-deoxyxylulose-5-phosphate reductoisomerase</fullName>
    </alternativeName>
    <alternativeName>
        <fullName evidence="9">2-C-methyl-D-erythritol 4-phosphate synthase</fullName>
    </alternativeName>
</protein>
<comment type="caution">
    <text evidence="9">Lacks conserved residue(s) required for the propagation of feature annotation.</text>
</comment>
<dbReference type="HAMAP" id="MF_00183">
    <property type="entry name" value="DXP_reductoisom"/>
    <property type="match status" value="1"/>
</dbReference>
<dbReference type="NCBIfam" id="TIGR00243">
    <property type="entry name" value="Dxr"/>
    <property type="match status" value="1"/>
</dbReference>
<dbReference type="Pfam" id="PF08436">
    <property type="entry name" value="DXP_redisom_C"/>
    <property type="match status" value="1"/>
</dbReference>
<evidence type="ECO:0000256" key="6">
    <source>
        <dbReference type="ARBA" id="ARBA00023211"/>
    </source>
</evidence>
<feature type="binding site" evidence="9">
    <location>
        <position position="120"/>
    </location>
    <ligand>
        <name>1-deoxy-D-xylulose 5-phosphate</name>
        <dbReference type="ChEBI" id="CHEBI:57792"/>
    </ligand>
</feature>
<comment type="pathway">
    <text evidence="1 9">Isoprenoid biosynthesis; isopentenyl diphosphate biosynthesis via DXP pathway; isopentenyl diphosphate from 1-deoxy-D-xylulose 5-phosphate: step 1/6.</text>
</comment>
<dbReference type="AlphaFoldDB" id="A0A9D2CZR5"/>
<evidence type="ECO:0000256" key="7">
    <source>
        <dbReference type="ARBA" id="ARBA00023229"/>
    </source>
</evidence>
<dbReference type="EC" id="1.1.1.267" evidence="9"/>
<dbReference type="GO" id="GO:0051484">
    <property type="term" value="P:isopentenyl diphosphate biosynthetic process, methylerythritol 4-phosphate pathway involved in terpenoid biosynthetic process"/>
    <property type="evidence" value="ECO:0007669"/>
    <property type="project" value="UniProtKB-ARBA"/>
</dbReference>
<evidence type="ECO:0000259" key="10">
    <source>
        <dbReference type="Pfam" id="PF02670"/>
    </source>
</evidence>
<evidence type="ECO:0000313" key="13">
    <source>
        <dbReference type="EMBL" id="HIZ03762.1"/>
    </source>
</evidence>
<accession>A0A9D2CZR5</accession>
<comment type="similarity">
    <text evidence="2 9">Belongs to the DXR family.</text>
</comment>
<dbReference type="Gene3D" id="3.40.50.720">
    <property type="entry name" value="NAD(P)-binding Rossmann-like Domain"/>
    <property type="match status" value="1"/>
</dbReference>
<feature type="binding site" evidence="9">
    <location>
        <position position="147"/>
    </location>
    <ligand>
        <name>1-deoxy-D-xylulose 5-phosphate</name>
        <dbReference type="ChEBI" id="CHEBI:57792"/>
    </ligand>
</feature>
<dbReference type="SUPFAM" id="SSF69055">
    <property type="entry name" value="1-deoxy-D-xylulose-5-phosphate reductoisomerase, C-terminal domain"/>
    <property type="match status" value="1"/>
</dbReference>
<gene>
    <name evidence="9 13" type="primary">dxr</name>
    <name evidence="13" type="ORF">H9727_05695</name>
</gene>
<dbReference type="Gene3D" id="1.10.1740.10">
    <property type="match status" value="1"/>
</dbReference>
<keyword evidence="9" id="KW-0460">Magnesium</keyword>
<dbReference type="Pfam" id="PF02670">
    <property type="entry name" value="DXP_reductoisom"/>
    <property type="match status" value="1"/>
</dbReference>
<feature type="binding site" evidence="9">
    <location>
        <position position="216"/>
    </location>
    <ligand>
        <name>Mn(2+)</name>
        <dbReference type="ChEBI" id="CHEBI:29035"/>
    </ligand>
</feature>
<dbReference type="InterPro" id="IPR013512">
    <property type="entry name" value="DXP_reductoisomerase_N"/>
</dbReference>
<feature type="binding site" evidence="9">
    <location>
        <position position="194"/>
    </location>
    <ligand>
        <name>1-deoxy-D-xylulose 5-phosphate</name>
        <dbReference type="ChEBI" id="CHEBI:57792"/>
    </ligand>
</feature>
<keyword evidence="6 9" id="KW-0464">Manganese</keyword>
<dbReference type="SUPFAM" id="SSF55347">
    <property type="entry name" value="Glyceraldehyde-3-phosphate dehydrogenase-like, C-terminal domain"/>
    <property type="match status" value="1"/>
</dbReference>
<feature type="domain" description="1-deoxy-D-xylulose 5-phosphate reductoisomerase C-terminal" evidence="11">
    <location>
        <begin position="141"/>
        <end position="224"/>
    </location>
</feature>
<feature type="binding site" evidence="9">
    <location>
        <position position="200"/>
    </location>
    <ligand>
        <name>NADPH</name>
        <dbReference type="ChEBI" id="CHEBI:57783"/>
    </ligand>
</feature>
<comment type="caution">
    <text evidence="13">The sequence shown here is derived from an EMBL/GenBank/DDBJ whole genome shotgun (WGS) entry which is preliminary data.</text>
</comment>
<feature type="binding site" evidence="9">
    <location>
        <position position="14"/>
    </location>
    <ligand>
        <name>NADPH</name>
        <dbReference type="ChEBI" id="CHEBI:57783"/>
    </ligand>
</feature>
<keyword evidence="7 9" id="KW-0414">Isoprene biosynthesis</keyword>
<sequence>MRKKIALIGSTGSIGRQVINVCERYPDLFQLVAIAANTGGGLFFEQAEKLRPAFAALRAEGETPAGIPAHTRFARGEEAFEEACGYPDADVVFIAVTGFAGLKAALTAIKAKKDIALANKESLVAGGSLVMPAAERAGVRIIPVDSEHSALWQCLAFDRGAPFSKLILTASGGALRDVPLEKLSDMAAKDALAHPNWDMGAKITIDCATMLNKGFEVIEAMHLYNAPLEKIEVVMHRESIVHSMVAFADGAVLAQMSYPSMELPIQLALTYPERLPSNAAPLDLVKLSALHFSAPDPARYPCFFLALKCAERGGDMPCALNAAGEVAVQAFLHGQIKFTQIAEIIEETLGRISPRAAESYALLEDTDANARRIARSMLP</sequence>
<evidence type="ECO:0000256" key="2">
    <source>
        <dbReference type="ARBA" id="ARBA00006825"/>
    </source>
</evidence>
<dbReference type="Pfam" id="PF13288">
    <property type="entry name" value="DXPR_C"/>
    <property type="match status" value="1"/>
</dbReference>
<evidence type="ECO:0000256" key="9">
    <source>
        <dbReference type="HAMAP-Rule" id="MF_00183"/>
    </source>
</evidence>
<dbReference type="PANTHER" id="PTHR30525:SF0">
    <property type="entry name" value="1-DEOXY-D-XYLULOSE 5-PHOSPHATE REDUCTOISOMERASE, CHLOROPLASTIC"/>
    <property type="match status" value="1"/>
</dbReference>
<dbReference type="PANTHER" id="PTHR30525">
    <property type="entry name" value="1-DEOXY-D-XYLULOSE 5-PHOSPHATE REDUCTOISOMERASE"/>
    <property type="match status" value="1"/>
</dbReference>
<evidence type="ECO:0000256" key="1">
    <source>
        <dbReference type="ARBA" id="ARBA00005094"/>
    </source>
</evidence>
<dbReference type="GO" id="GO:0030145">
    <property type="term" value="F:manganese ion binding"/>
    <property type="evidence" value="ECO:0007669"/>
    <property type="project" value="TreeGrafter"/>
</dbReference>
<dbReference type="InterPro" id="IPR036169">
    <property type="entry name" value="DXPR_C_sf"/>
</dbReference>
<comment type="cofactor">
    <cofactor evidence="9">
        <name>Mg(2+)</name>
        <dbReference type="ChEBI" id="CHEBI:18420"/>
    </cofactor>
    <cofactor evidence="9">
        <name>Mn(2+)</name>
        <dbReference type="ChEBI" id="CHEBI:29035"/>
    </cofactor>
</comment>
<comment type="catalytic activity">
    <reaction evidence="8">
        <text>2-C-methyl-D-erythritol 4-phosphate + NADP(+) = 1-deoxy-D-xylulose 5-phosphate + NADPH + H(+)</text>
        <dbReference type="Rhea" id="RHEA:13717"/>
        <dbReference type="ChEBI" id="CHEBI:15378"/>
        <dbReference type="ChEBI" id="CHEBI:57783"/>
        <dbReference type="ChEBI" id="CHEBI:57792"/>
        <dbReference type="ChEBI" id="CHEBI:58262"/>
        <dbReference type="ChEBI" id="CHEBI:58349"/>
        <dbReference type="EC" id="1.1.1.267"/>
    </reaction>
    <physiologicalReaction direction="right-to-left" evidence="8">
        <dbReference type="Rhea" id="RHEA:13719"/>
    </physiologicalReaction>
</comment>
<feature type="binding site" evidence="9">
    <location>
        <position position="213"/>
    </location>
    <ligand>
        <name>1-deoxy-D-xylulose 5-phosphate</name>
        <dbReference type="ChEBI" id="CHEBI:57792"/>
    </ligand>
</feature>
<dbReference type="Proteomes" id="UP000824132">
    <property type="component" value="Unassembled WGS sequence"/>
</dbReference>
<dbReference type="FunFam" id="3.40.50.720:FF:000045">
    <property type="entry name" value="1-deoxy-D-xylulose 5-phosphate reductoisomerase"/>
    <property type="match status" value="1"/>
</dbReference>
<evidence type="ECO:0000256" key="4">
    <source>
        <dbReference type="ARBA" id="ARBA00022857"/>
    </source>
</evidence>
<feature type="binding site" evidence="9">
    <location>
        <position position="121"/>
    </location>
    <ligand>
        <name>NADPH</name>
        <dbReference type="ChEBI" id="CHEBI:57783"/>
    </ligand>
</feature>
<feature type="binding site" evidence="9">
    <location>
        <position position="13"/>
    </location>
    <ligand>
        <name>NADPH</name>
        <dbReference type="ChEBI" id="CHEBI:57783"/>
    </ligand>
</feature>
<feature type="binding site" evidence="9">
    <location>
        <position position="11"/>
    </location>
    <ligand>
        <name>NADPH</name>
        <dbReference type="ChEBI" id="CHEBI:57783"/>
    </ligand>
</feature>
<keyword evidence="4 9" id="KW-0521">NADP</keyword>
<dbReference type="PIRSF" id="PIRSF006205">
    <property type="entry name" value="Dxp_reductismrs"/>
    <property type="match status" value="1"/>
</dbReference>